<dbReference type="Proteomes" id="UP000534783">
    <property type="component" value="Unassembled WGS sequence"/>
</dbReference>
<accession>A0A7X6I9P8</accession>
<feature type="chain" id="PRO_5030659056" description="Phosphate-selective porin O and P" evidence="1">
    <location>
        <begin position="39"/>
        <end position="380"/>
    </location>
</feature>
<evidence type="ECO:0000313" key="3">
    <source>
        <dbReference type="Proteomes" id="UP000534783"/>
    </source>
</evidence>
<gene>
    <name evidence="2" type="ORF">MNODULE_02680</name>
</gene>
<evidence type="ECO:0008006" key="4">
    <source>
        <dbReference type="Google" id="ProtNLM"/>
    </source>
</evidence>
<proteinExistence type="predicted"/>
<keyword evidence="1" id="KW-0732">Signal</keyword>
<dbReference type="Pfam" id="PF07396">
    <property type="entry name" value="Porin_O_P"/>
    <property type="match status" value="1"/>
</dbReference>
<keyword evidence="3" id="KW-1185">Reference proteome</keyword>
<dbReference type="Gene3D" id="2.40.160.10">
    <property type="entry name" value="Porin"/>
    <property type="match status" value="1"/>
</dbReference>
<sequence length="380" mass="41589">MEEKNQMIRYRLGRIFVFLGLLGILLSSLATGPSTAHAGGTIKIDDVRSVSVGMGLRTSFNMIEDAAPSGEDWSKDFALDNIRLYMSGQLHELITFEFNTEREQTSATTESIRVLDAVVKFGFNDYFNIWFGRFLPPSDRSNLDGPYYLNAWDFPFVQMYPAIFAGRDDGAAIWGMIGGGKFKYQVGAFDGTTGGPNEKDNLLYAGRLTLNLWDPEAGYYNSSTYYGSMNVLAIGLAAMTQKDAVGTAGASGDFTGWNVDLLVERNLGSAGVATLEGAYYDYDNEGLATEGDGYFALISYLLPGKVGGETLQGQLQPMVRYQRFENEGPATGDHSRLDVALSYIIDGHNARITLTYSQDDPAAAGAPDFDMIKLGLQFQI</sequence>
<protein>
    <recommendedName>
        <fullName evidence="4">Phosphate-selective porin O and P</fullName>
    </recommendedName>
</protein>
<dbReference type="AlphaFoldDB" id="A0A7X6I9P8"/>
<dbReference type="InterPro" id="IPR023614">
    <property type="entry name" value="Porin_dom_sf"/>
</dbReference>
<name>A0A7X6I9P8_9BACT</name>
<evidence type="ECO:0000313" key="2">
    <source>
        <dbReference type="EMBL" id="NKE69651.1"/>
    </source>
</evidence>
<dbReference type="SUPFAM" id="SSF56935">
    <property type="entry name" value="Porins"/>
    <property type="match status" value="1"/>
</dbReference>
<evidence type="ECO:0000256" key="1">
    <source>
        <dbReference type="SAM" id="SignalP"/>
    </source>
</evidence>
<dbReference type="InterPro" id="IPR010870">
    <property type="entry name" value="Porin_O/P"/>
</dbReference>
<comment type="caution">
    <text evidence="2">The sequence shown here is derived from an EMBL/GenBank/DDBJ whole genome shotgun (WGS) entry which is preliminary data.</text>
</comment>
<reference evidence="2 3" key="1">
    <citation type="journal article" date="2020" name="Nature">
        <title>Bacterial chemolithoautotrophy via manganese oxidation.</title>
        <authorList>
            <person name="Yu H."/>
            <person name="Leadbetter J.R."/>
        </authorList>
    </citation>
    <scope>NUCLEOTIDE SEQUENCE [LARGE SCALE GENOMIC DNA]</scope>
    <source>
        <strain evidence="2 3">Mn-1</strain>
    </source>
</reference>
<feature type="signal peptide" evidence="1">
    <location>
        <begin position="1"/>
        <end position="38"/>
    </location>
</feature>
<organism evidence="2 3">
    <name type="scientific">Candidatus Manganitrophus noduliformans</name>
    <dbReference type="NCBI Taxonomy" id="2606439"/>
    <lineage>
        <taxon>Bacteria</taxon>
        <taxon>Pseudomonadati</taxon>
        <taxon>Nitrospirota</taxon>
        <taxon>Nitrospiria</taxon>
        <taxon>Candidatus Troglogloeales</taxon>
        <taxon>Candidatus Manganitrophaceae</taxon>
        <taxon>Candidatus Manganitrophus</taxon>
    </lineage>
</organism>
<dbReference type="EMBL" id="VTOW01000001">
    <property type="protein sequence ID" value="NKE69651.1"/>
    <property type="molecule type" value="Genomic_DNA"/>
</dbReference>